<organism evidence="2 3">
    <name type="scientific">Lentinula lateritia</name>
    <dbReference type="NCBI Taxonomy" id="40482"/>
    <lineage>
        <taxon>Eukaryota</taxon>
        <taxon>Fungi</taxon>
        <taxon>Dikarya</taxon>
        <taxon>Basidiomycota</taxon>
        <taxon>Agaricomycotina</taxon>
        <taxon>Agaricomycetes</taxon>
        <taxon>Agaricomycetidae</taxon>
        <taxon>Agaricales</taxon>
        <taxon>Marasmiineae</taxon>
        <taxon>Omphalotaceae</taxon>
        <taxon>Lentinula</taxon>
    </lineage>
</organism>
<feature type="compositionally biased region" description="Low complexity" evidence="1">
    <location>
        <begin position="473"/>
        <end position="488"/>
    </location>
</feature>
<reference evidence="2" key="2">
    <citation type="journal article" date="2023" name="Proc. Natl. Acad. Sci. U.S.A.">
        <title>A global phylogenomic analysis of the shiitake genus Lentinula.</title>
        <authorList>
            <person name="Sierra-Patev S."/>
            <person name="Min B."/>
            <person name="Naranjo-Ortiz M."/>
            <person name="Looney B."/>
            <person name="Konkel Z."/>
            <person name="Slot J.C."/>
            <person name="Sakamoto Y."/>
            <person name="Steenwyk J.L."/>
            <person name="Rokas A."/>
            <person name="Carro J."/>
            <person name="Camarero S."/>
            <person name="Ferreira P."/>
            <person name="Molpeceres G."/>
            <person name="Ruiz-Duenas F.J."/>
            <person name="Serrano A."/>
            <person name="Henrissat B."/>
            <person name="Drula E."/>
            <person name="Hughes K.W."/>
            <person name="Mata J.L."/>
            <person name="Ishikawa N.K."/>
            <person name="Vargas-Isla R."/>
            <person name="Ushijima S."/>
            <person name="Smith C.A."/>
            <person name="Donoghue J."/>
            <person name="Ahrendt S."/>
            <person name="Andreopoulos W."/>
            <person name="He G."/>
            <person name="LaButti K."/>
            <person name="Lipzen A."/>
            <person name="Ng V."/>
            <person name="Riley R."/>
            <person name="Sandor L."/>
            <person name="Barry K."/>
            <person name="Martinez A.T."/>
            <person name="Xiao Y."/>
            <person name="Gibbons J.G."/>
            <person name="Terashima K."/>
            <person name="Grigoriev I.V."/>
            <person name="Hibbett D."/>
        </authorList>
    </citation>
    <scope>NUCLEOTIDE SEQUENCE</scope>
    <source>
        <strain evidence="2">Sp2 HRB7682 ss15</strain>
    </source>
</reference>
<comment type="caution">
    <text evidence="2">The sequence shown here is derived from an EMBL/GenBank/DDBJ whole genome shotgun (WGS) entry which is preliminary data.</text>
</comment>
<feature type="region of interest" description="Disordered" evidence="1">
    <location>
        <begin position="473"/>
        <end position="499"/>
    </location>
</feature>
<feature type="compositionally biased region" description="Acidic residues" evidence="1">
    <location>
        <begin position="157"/>
        <end position="174"/>
    </location>
</feature>
<proteinExistence type="predicted"/>
<feature type="region of interest" description="Disordered" evidence="1">
    <location>
        <begin position="1"/>
        <end position="44"/>
    </location>
</feature>
<feature type="compositionally biased region" description="Pro residues" evidence="1">
    <location>
        <begin position="19"/>
        <end position="28"/>
    </location>
</feature>
<feature type="compositionally biased region" description="Low complexity" evidence="1">
    <location>
        <begin position="1"/>
        <end position="18"/>
    </location>
</feature>
<sequence>MTTSRTTTTTVSSTAGPSRPRPAPPPPIDLTAHDEEGMEDEDEDEIIRRAQARVERVRARKAAAAAKKAAEEKAARAAAARERAAQEARERANRARQQEAEVLERRRLLAEAATARSQRGTSPSEMSVSPRRPVVEIRRKAASKEKGKAKAQPIGNDPDDGDDGDDADDDEEREPCERSNILAPTRDSNGRFVSRPLSEPATNPLERLATGEIGIDLDLGDWSPLDSPVKNFSERQSESPSPTKPRQPKPLTPNAQPRPMATQQPLTRFSGDPDDPIQPATFLQDFEVRMTELMTPRADLASRIKPYLERDSRAWDWYTEDLTATERTGPWEAFETKFHARFPSQKKEKKSAKSYLTSLEGERITHEQIMTTSEDTNQPYHQWWADRLLRLAKGAEIEKTKQSIGAVWKKLPYALKKTVDEEHDNWADFTSAIKAVKWGVLKVEAEHEASRKVLPPIPETPRTKLAGDFAAARISSPPSPSPMRARPAYAGNTGGRKPRRVFTSLNEARKEVLRRGIAAKVQQPNTPEGFAAWKAELLEWASRHGVDGALSELTIVPLKPGTEAVCSGECFRCGGTRHGFEVPCPKPGAIPPVESDWRAYCQRELGGRVARVNAVHVLGPEAIFEGMVESGNGEGSAF</sequence>
<dbReference type="EMBL" id="JANVFS010000002">
    <property type="protein sequence ID" value="KAJ4495138.1"/>
    <property type="molecule type" value="Genomic_DNA"/>
</dbReference>
<feature type="region of interest" description="Disordered" evidence="1">
    <location>
        <begin position="60"/>
        <end position="279"/>
    </location>
</feature>
<evidence type="ECO:0000313" key="3">
    <source>
        <dbReference type="Proteomes" id="UP001150238"/>
    </source>
</evidence>
<accession>A0A9W9B2Q7</accession>
<feature type="compositionally biased region" description="Pro residues" evidence="1">
    <location>
        <begin position="242"/>
        <end position="251"/>
    </location>
</feature>
<protein>
    <submittedName>
        <fullName evidence="2">Uncharacterized protein</fullName>
    </submittedName>
</protein>
<feature type="compositionally biased region" description="Polar residues" evidence="1">
    <location>
        <begin position="117"/>
        <end position="127"/>
    </location>
</feature>
<dbReference type="Proteomes" id="UP001150238">
    <property type="component" value="Unassembled WGS sequence"/>
</dbReference>
<feature type="compositionally biased region" description="Basic and acidic residues" evidence="1">
    <location>
        <begin position="68"/>
        <end position="109"/>
    </location>
</feature>
<evidence type="ECO:0000313" key="2">
    <source>
        <dbReference type="EMBL" id="KAJ4495138.1"/>
    </source>
</evidence>
<evidence type="ECO:0000256" key="1">
    <source>
        <dbReference type="SAM" id="MobiDB-lite"/>
    </source>
</evidence>
<dbReference type="AlphaFoldDB" id="A0A9W9B2Q7"/>
<reference evidence="2" key="1">
    <citation type="submission" date="2022-08" db="EMBL/GenBank/DDBJ databases">
        <authorList>
            <consortium name="DOE Joint Genome Institute"/>
            <person name="Min B."/>
            <person name="Riley R."/>
            <person name="Sierra-Patev S."/>
            <person name="Naranjo-Ortiz M."/>
            <person name="Looney B."/>
            <person name="Konkel Z."/>
            <person name="Slot J.C."/>
            <person name="Sakamoto Y."/>
            <person name="Steenwyk J.L."/>
            <person name="Rokas A."/>
            <person name="Carro J."/>
            <person name="Camarero S."/>
            <person name="Ferreira P."/>
            <person name="Molpeceres G."/>
            <person name="Ruiz-Duenas F.J."/>
            <person name="Serrano A."/>
            <person name="Henrissat B."/>
            <person name="Drula E."/>
            <person name="Hughes K.W."/>
            <person name="Mata J.L."/>
            <person name="Ishikawa N.K."/>
            <person name="Vargas-Isla R."/>
            <person name="Ushijima S."/>
            <person name="Smith C.A."/>
            <person name="Ahrendt S."/>
            <person name="Andreopoulos W."/>
            <person name="He G."/>
            <person name="Labutti K."/>
            <person name="Lipzen A."/>
            <person name="Ng V."/>
            <person name="Sandor L."/>
            <person name="Barry K."/>
            <person name="Martinez A.T."/>
            <person name="Xiao Y."/>
            <person name="Gibbons J.G."/>
            <person name="Terashima K."/>
            <person name="Hibbett D.S."/>
            <person name="Grigoriev I.V."/>
        </authorList>
    </citation>
    <scope>NUCLEOTIDE SEQUENCE</scope>
    <source>
        <strain evidence="2">Sp2 HRB7682 ss15</strain>
    </source>
</reference>
<gene>
    <name evidence="2" type="ORF">C8J55DRAFT_554763</name>
</gene>
<name>A0A9W9B2Q7_9AGAR</name>
<feature type="compositionally biased region" description="Basic and acidic residues" evidence="1">
    <location>
        <begin position="133"/>
        <end position="148"/>
    </location>
</feature>